<feature type="domain" description="Cytochrome c" evidence="12">
    <location>
        <begin position="2"/>
        <end position="103"/>
    </location>
</feature>
<keyword evidence="11" id="KW-0679">Respiratory chain</keyword>
<keyword evidence="7 11" id="KW-0249">Electron transport</keyword>
<dbReference type="Pfam" id="PF00034">
    <property type="entry name" value="Cytochrom_C"/>
    <property type="match status" value="1"/>
</dbReference>
<evidence type="ECO:0000256" key="6">
    <source>
        <dbReference type="ARBA" id="ARBA00022723"/>
    </source>
</evidence>
<keyword evidence="11" id="KW-0496">Mitochondrion</keyword>
<dbReference type="Gene3D" id="1.10.760.10">
    <property type="entry name" value="Cytochrome c-like domain"/>
    <property type="match status" value="1"/>
</dbReference>
<evidence type="ECO:0000256" key="8">
    <source>
        <dbReference type="ARBA" id="ARBA00023004"/>
    </source>
</evidence>
<sequence>MGDAEKGKKLFQKLCAQCHSIDKGGKSKTGPNLHGIFGKKAGQILGFNFSDALKMMGITWNDDTLNLYLEDPKKLIPGTKKNFAGVKNKEDRKDIIAFLKEMVK</sequence>
<evidence type="ECO:0000256" key="4">
    <source>
        <dbReference type="ARBA" id="ARBA00022448"/>
    </source>
</evidence>
<evidence type="ECO:0000256" key="2">
    <source>
        <dbReference type="ARBA" id="ARBA00004569"/>
    </source>
</evidence>
<evidence type="ECO:0000313" key="14">
    <source>
        <dbReference type="Proteomes" id="UP001162164"/>
    </source>
</evidence>
<evidence type="ECO:0000256" key="9">
    <source>
        <dbReference type="PROSITE-ProRule" id="PRU00433"/>
    </source>
</evidence>
<comment type="subcellular location">
    <subcellularLocation>
        <location evidence="2">Mitochondrion intermembrane space</location>
    </subcellularLocation>
</comment>
<dbReference type="SUPFAM" id="SSF46626">
    <property type="entry name" value="Cytochrome c"/>
    <property type="match status" value="1"/>
</dbReference>
<dbReference type="Proteomes" id="UP001162164">
    <property type="component" value="Unassembled WGS sequence"/>
</dbReference>
<dbReference type="PANTHER" id="PTHR11961">
    <property type="entry name" value="CYTOCHROME C"/>
    <property type="match status" value="1"/>
</dbReference>
<evidence type="ECO:0000256" key="11">
    <source>
        <dbReference type="RuleBase" id="RU004427"/>
    </source>
</evidence>
<keyword evidence="5 9" id="KW-0349">Heme</keyword>
<dbReference type="InterPro" id="IPR002327">
    <property type="entry name" value="Cyt_c_1A/1B"/>
</dbReference>
<dbReference type="InterPro" id="IPR009056">
    <property type="entry name" value="Cyt_c-like_dom"/>
</dbReference>
<organism evidence="13 14">
    <name type="scientific">Molorchus minor</name>
    <dbReference type="NCBI Taxonomy" id="1323400"/>
    <lineage>
        <taxon>Eukaryota</taxon>
        <taxon>Metazoa</taxon>
        <taxon>Ecdysozoa</taxon>
        <taxon>Arthropoda</taxon>
        <taxon>Hexapoda</taxon>
        <taxon>Insecta</taxon>
        <taxon>Pterygota</taxon>
        <taxon>Neoptera</taxon>
        <taxon>Endopterygota</taxon>
        <taxon>Coleoptera</taxon>
        <taxon>Polyphaga</taxon>
        <taxon>Cucujiformia</taxon>
        <taxon>Chrysomeloidea</taxon>
        <taxon>Cerambycidae</taxon>
        <taxon>Lamiinae</taxon>
        <taxon>Monochamini</taxon>
        <taxon>Molorchus</taxon>
    </lineage>
</organism>
<evidence type="ECO:0000259" key="12">
    <source>
        <dbReference type="PROSITE" id="PS51007"/>
    </source>
</evidence>
<evidence type="ECO:0000256" key="1">
    <source>
        <dbReference type="ARBA" id="ARBA00002555"/>
    </source>
</evidence>
<dbReference type="EMBL" id="JAPWTJ010000316">
    <property type="protein sequence ID" value="KAJ8979773.1"/>
    <property type="molecule type" value="Genomic_DNA"/>
</dbReference>
<keyword evidence="14" id="KW-1185">Reference proteome</keyword>
<proteinExistence type="inferred from homology"/>
<keyword evidence="8 9" id="KW-0408">Iron</keyword>
<keyword evidence="6 9" id="KW-0479">Metal-binding</keyword>
<protein>
    <recommendedName>
        <fullName evidence="12">Cytochrome c domain-containing protein</fullName>
    </recommendedName>
</protein>
<comment type="caution">
    <text evidence="13">The sequence shown here is derived from an EMBL/GenBank/DDBJ whole genome shotgun (WGS) entry which is preliminary data.</text>
</comment>
<keyword evidence="4 11" id="KW-0813">Transport</keyword>
<evidence type="ECO:0000256" key="10">
    <source>
        <dbReference type="RuleBase" id="RU004426"/>
    </source>
</evidence>
<evidence type="ECO:0000256" key="7">
    <source>
        <dbReference type="ARBA" id="ARBA00022982"/>
    </source>
</evidence>
<evidence type="ECO:0000256" key="3">
    <source>
        <dbReference type="ARBA" id="ARBA00006488"/>
    </source>
</evidence>
<dbReference type="PRINTS" id="PR00604">
    <property type="entry name" value="CYTCHRMECIAB"/>
</dbReference>
<evidence type="ECO:0000313" key="13">
    <source>
        <dbReference type="EMBL" id="KAJ8979773.1"/>
    </source>
</evidence>
<dbReference type="PROSITE" id="PS51007">
    <property type="entry name" value="CYTC"/>
    <property type="match status" value="1"/>
</dbReference>
<comment type="function">
    <text evidence="1 11">Electron carrier protein. The oxidized form of the cytochrome c heme group can accept an electron from the heme group of the cytochrome c1 subunit of cytochrome reductase. Cytochrome c then transfers this electron to the cytochrome oxidase complex, the final protein carrier in the mitochondrial electron-transport chain.</text>
</comment>
<dbReference type="InterPro" id="IPR036909">
    <property type="entry name" value="Cyt_c-like_dom_sf"/>
</dbReference>
<accession>A0ABQ9JNE6</accession>
<reference evidence="13" key="1">
    <citation type="journal article" date="2023" name="Insect Mol. Biol.">
        <title>Genome sequencing provides insights into the evolution of gene families encoding plant cell wall-degrading enzymes in longhorned beetles.</title>
        <authorList>
            <person name="Shin N.R."/>
            <person name="Okamura Y."/>
            <person name="Kirsch R."/>
            <person name="Pauchet Y."/>
        </authorList>
    </citation>
    <scope>NUCLEOTIDE SEQUENCE</scope>
    <source>
        <strain evidence="13">MMC_N1</strain>
    </source>
</reference>
<comment type="similarity">
    <text evidence="3 10">Belongs to the cytochrome c family.</text>
</comment>
<evidence type="ECO:0000256" key="5">
    <source>
        <dbReference type="ARBA" id="ARBA00022617"/>
    </source>
</evidence>
<name>A0ABQ9JNE6_9CUCU</name>
<comment type="PTM">
    <text evidence="11">Binds 1 heme group per subunit.</text>
</comment>
<gene>
    <name evidence="13" type="ORF">NQ317_015252</name>
</gene>